<evidence type="ECO:0000313" key="4">
    <source>
        <dbReference type="Proteomes" id="UP000268446"/>
    </source>
</evidence>
<evidence type="ECO:0008006" key="6">
    <source>
        <dbReference type="Google" id="ProtNLM"/>
    </source>
</evidence>
<feature type="transmembrane region" description="Helical" evidence="1">
    <location>
        <begin position="107"/>
        <end position="129"/>
    </location>
</feature>
<proteinExistence type="predicted"/>
<keyword evidence="1" id="KW-1133">Transmembrane helix</keyword>
<keyword evidence="1" id="KW-0812">Transmembrane</keyword>
<evidence type="ECO:0000313" key="2">
    <source>
        <dbReference type="EMBL" id="RLE52146.1"/>
    </source>
</evidence>
<evidence type="ECO:0000313" key="5">
    <source>
        <dbReference type="Proteomes" id="UP000269499"/>
    </source>
</evidence>
<feature type="transmembrane region" description="Helical" evidence="1">
    <location>
        <begin position="38"/>
        <end position="57"/>
    </location>
</feature>
<protein>
    <recommendedName>
        <fullName evidence="6">Type II secretion system protein GspF domain-containing protein</fullName>
    </recommendedName>
</protein>
<dbReference type="Proteomes" id="UP000268446">
    <property type="component" value="Unassembled WGS sequence"/>
</dbReference>
<dbReference type="Proteomes" id="UP000269499">
    <property type="component" value="Unassembled WGS sequence"/>
</dbReference>
<evidence type="ECO:0000256" key="1">
    <source>
        <dbReference type="SAM" id="Phobius"/>
    </source>
</evidence>
<feature type="transmembrane region" description="Helical" evidence="1">
    <location>
        <begin position="190"/>
        <end position="212"/>
    </location>
</feature>
<dbReference type="EMBL" id="QMRA01000013">
    <property type="protein sequence ID" value="RLE54939.1"/>
    <property type="molecule type" value="Genomic_DNA"/>
</dbReference>
<keyword evidence="1" id="KW-0472">Membrane</keyword>
<evidence type="ECO:0000313" key="3">
    <source>
        <dbReference type="EMBL" id="RLE54939.1"/>
    </source>
</evidence>
<organism evidence="2 4">
    <name type="scientific">Thermoproteota archaeon</name>
    <dbReference type="NCBI Taxonomy" id="2056631"/>
    <lineage>
        <taxon>Archaea</taxon>
        <taxon>Thermoproteota</taxon>
    </lineage>
</organism>
<reference evidence="4 5" key="1">
    <citation type="submission" date="2018-06" db="EMBL/GenBank/DDBJ databases">
        <title>Extensive metabolic versatility and redundancy in microbially diverse, dynamic hydrothermal sediments.</title>
        <authorList>
            <person name="Dombrowski N."/>
            <person name="Teske A."/>
            <person name="Baker B.J."/>
        </authorList>
    </citation>
    <scope>NUCLEOTIDE SEQUENCE [LARGE SCALE GENOMIC DNA]</scope>
    <source>
        <strain evidence="3">B20_G2</strain>
        <strain evidence="2">B29_G17</strain>
    </source>
</reference>
<sequence>MRKTRNFKHLPLFLMPALSLSFAMVKIFALPWFCLPLITAAIALPLFLLTYSLPPSWRVHEAENRRREVIELENFLTIFSTYLRLGLSPETSLLMACEQYSGELKSLLSATVQAVITAGGAASYALAALSKRLKSPECKRILILFSRALNKDAKLFGDTALSIISCLKENRALKDYVNLLYSKMRLRASLLTIVSSAVLAVMTRLAPLISILKLSATSTTAHSVGFQSESNSLFVAMIMMNFMNAYFVSLAVHHKHPILISATSTAVYILVYLLFPQLILSF</sequence>
<name>A0A497EY80_9CREN</name>
<feature type="transmembrane region" description="Helical" evidence="1">
    <location>
        <begin position="232"/>
        <end position="252"/>
    </location>
</feature>
<comment type="caution">
    <text evidence="2">The sequence shown here is derived from an EMBL/GenBank/DDBJ whole genome shotgun (WGS) entry which is preliminary data.</text>
</comment>
<gene>
    <name evidence="2" type="ORF">DRJ20_00740</name>
    <name evidence="3" type="ORF">DRJ26_01335</name>
</gene>
<dbReference type="AlphaFoldDB" id="A0A497EY80"/>
<dbReference type="EMBL" id="QMQZ01000011">
    <property type="protein sequence ID" value="RLE52146.1"/>
    <property type="molecule type" value="Genomic_DNA"/>
</dbReference>
<feature type="transmembrane region" description="Helical" evidence="1">
    <location>
        <begin position="259"/>
        <end position="280"/>
    </location>
</feature>
<accession>A0A497EY80</accession>